<feature type="region of interest" description="Disordered" evidence="1">
    <location>
        <begin position="81"/>
        <end position="102"/>
    </location>
</feature>
<reference evidence="2" key="1">
    <citation type="submission" date="2024-02" db="EMBL/GenBank/DDBJ databases">
        <title>Tomenella chthoni gen. nov. sp. nov., a member of the family Jonesiaceae isolated from bat guano.</title>
        <authorList>
            <person name="Miller S.L."/>
            <person name="King J."/>
            <person name="Sankaranarayanan K."/>
            <person name="Lawson P.A."/>
        </authorList>
    </citation>
    <scope>NUCLEOTIDE SEQUENCE</scope>
    <source>
        <strain evidence="2">BS-20</strain>
    </source>
</reference>
<gene>
    <name evidence="2" type="ORF">V5R04_15600</name>
</gene>
<protein>
    <submittedName>
        <fullName evidence="2">Uncharacterized protein</fullName>
    </submittedName>
</protein>
<evidence type="ECO:0000256" key="1">
    <source>
        <dbReference type="SAM" id="MobiDB-lite"/>
    </source>
</evidence>
<evidence type="ECO:0000313" key="2">
    <source>
        <dbReference type="EMBL" id="XBH21610.1"/>
    </source>
</evidence>
<organism evidence="2">
    <name type="scientific">Jonesiaceae bacterium BS-20</name>
    <dbReference type="NCBI Taxonomy" id="3120821"/>
    <lineage>
        <taxon>Bacteria</taxon>
        <taxon>Bacillati</taxon>
        <taxon>Actinomycetota</taxon>
        <taxon>Actinomycetes</taxon>
        <taxon>Micrococcales</taxon>
        <taxon>Jonesiaceae</taxon>
    </lineage>
</organism>
<accession>A0AAU7DV84</accession>
<sequence>MAEIKITSATFDQAFKHPEVKKALARRAAIMLPRAKQQAAKAGRVQLAKALRVESGTRPGTKSSRGIKRPFARLMATYPEEARKADAGSKTTARMIMRRAAR</sequence>
<name>A0AAU7DV84_9MICO</name>
<dbReference type="EMBL" id="CP146203">
    <property type="protein sequence ID" value="XBH21610.1"/>
    <property type="molecule type" value="Genomic_DNA"/>
</dbReference>
<proteinExistence type="predicted"/>
<dbReference type="AlphaFoldDB" id="A0AAU7DV84"/>